<dbReference type="CDD" id="cd18785">
    <property type="entry name" value="SF2_C"/>
    <property type="match status" value="1"/>
</dbReference>
<dbReference type="InterPro" id="IPR014001">
    <property type="entry name" value="Helicase_ATP-bd"/>
</dbReference>
<evidence type="ECO:0000259" key="2">
    <source>
        <dbReference type="SMART" id="SM00487"/>
    </source>
</evidence>
<dbReference type="RefSeq" id="WP_114102103.1">
    <property type="nucleotide sequence ID" value="NZ_JPWF01000005.1"/>
</dbReference>
<dbReference type="Proteomes" id="UP000253226">
    <property type="component" value="Unassembled WGS sequence"/>
</dbReference>
<dbReference type="InterPro" id="IPR006935">
    <property type="entry name" value="Helicase/UvrB_N"/>
</dbReference>
<feature type="region of interest" description="Disordered" evidence="1">
    <location>
        <begin position="432"/>
        <end position="455"/>
    </location>
</feature>
<dbReference type="Pfam" id="PF04851">
    <property type="entry name" value="ResIII"/>
    <property type="match status" value="1"/>
</dbReference>
<name>A0A367W801_9PROT</name>
<dbReference type="GO" id="GO:0016787">
    <property type="term" value="F:hydrolase activity"/>
    <property type="evidence" value="ECO:0007669"/>
    <property type="project" value="InterPro"/>
</dbReference>
<accession>A0A367W801</accession>
<protein>
    <recommendedName>
        <fullName evidence="2">Helicase ATP-binding domain-containing protein</fullName>
    </recommendedName>
</protein>
<gene>
    <name evidence="3" type="ORF">TH19_09950</name>
</gene>
<evidence type="ECO:0000256" key="1">
    <source>
        <dbReference type="SAM" id="MobiDB-lite"/>
    </source>
</evidence>
<sequence length="672" mass="75147">MQDFVRVNYAQSGESQTSNEMGMRAMQARVFQNRHSQYLLVKAPPASGKSRALMFIGLDKLENQGIRKVIVAVPERSIGSSFKNTNLTEHGFFRDWQVEDEWNLCKAGVANGKVQSFLSFMDSDDEILVCTHSTLRFAFDEIIATKGIGAFDDCLLAIDEFHHVSADATSKLGELVRLLIQADNAHLVAMTGSYFRGDATPVLRPEDEEKFNRVSYTYYEQLNGYTHLKTLGIGYHFYRGRYIDAINEILDPAKKTIVHIPHVGAAAALGNKYDETDRIIDHLGDILGQQDPVTGFYRVQTKSGAVIKVADLVTEDGREKVIEGLRTIEKREDLDVIIALGMAKEGFDWIWCEHALTIGYKGSLTEVIQIIGRTTRDAPGKEHAQFTNLIAEPDATQDRVTDAVNNMLKAIAASLLMEQVLAPNFKFKTHKGDDEIDGSRPDVDVSTTGDGPEIAIKGFKEPSSDRVKQIIESDIADLTAAIFQNEDVLRAAMNPDEIAPEVVNQVFIPKVIEQKYKDLTEEEIEEIRQHVVANAVFTNTNDEIDDEEAKTKKNLGFVRIAEKFINLDDLDIDLIDSINPFQLAYEVMSKSVDAAVLSRIHQTITAKKIAMSKEEAEVLYPRIKKFHAEHGREPDLASQNPMEKRMAEALAWIREAKRKKKAAEMAAGLNNA</sequence>
<dbReference type="GO" id="GO:0003677">
    <property type="term" value="F:DNA binding"/>
    <property type="evidence" value="ECO:0007669"/>
    <property type="project" value="InterPro"/>
</dbReference>
<evidence type="ECO:0000313" key="3">
    <source>
        <dbReference type="EMBL" id="RCK37565.1"/>
    </source>
</evidence>
<dbReference type="AlphaFoldDB" id="A0A367W801"/>
<comment type="caution">
    <text evidence="3">The sequence shown here is derived from an EMBL/GenBank/DDBJ whole genome shotgun (WGS) entry which is preliminary data.</text>
</comment>
<reference evidence="3 4" key="1">
    <citation type="submission" date="2014-07" db="EMBL/GenBank/DDBJ databases">
        <title>Draft genome sequence of Thalassospira profundimaris 35.</title>
        <authorList>
            <person name="Lai Q."/>
            <person name="Shao Z."/>
        </authorList>
    </citation>
    <scope>NUCLEOTIDE SEQUENCE [LARGE SCALE GENOMIC DNA]</scope>
    <source>
        <strain evidence="3 4">35</strain>
    </source>
</reference>
<feature type="domain" description="Helicase ATP-binding" evidence="2">
    <location>
        <begin position="19"/>
        <end position="214"/>
    </location>
</feature>
<dbReference type="EMBL" id="JPWF01000005">
    <property type="protein sequence ID" value="RCK37565.1"/>
    <property type="molecule type" value="Genomic_DNA"/>
</dbReference>
<proteinExistence type="predicted"/>
<dbReference type="InterPro" id="IPR027417">
    <property type="entry name" value="P-loop_NTPase"/>
</dbReference>
<evidence type="ECO:0000313" key="4">
    <source>
        <dbReference type="Proteomes" id="UP000253226"/>
    </source>
</evidence>
<feature type="compositionally biased region" description="Basic and acidic residues" evidence="1">
    <location>
        <begin position="432"/>
        <end position="443"/>
    </location>
</feature>
<organism evidence="3 4">
    <name type="scientific">Thalassospira profundimaris</name>
    <dbReference type="NCBI Taxonomy" id="502049"/>
    <lineage>
        <taxon>Bacteria</taxon>
        <taxon>Pseudomonadati</taxon>
        <taxon>Pseudomonadota</taxon>
        <taxon>Alphaproteobacteria</taxon>
        <taxon>Rhodospirillales</taxon>
        <taxon>Thalassospiraceae</taxon>
        <taxon>Thalassospira</taxon>
    </lineage>
</organism>
<dbReference type="OrthoDB" id="9803860at2"/>
<dbReference type="SUPFAM" id="SSF52540">
    <property type="entry name" value="P-loop containing nucleoside triphosphate hydrolases"/>
    <property type="match status" value="1"/>
</dbReference>
<dbReference type="Gene3D" id="3.40.50.300">
    <property type="entry name" value="P-loop containing nucleotide triphosphate hydrolases"/>
    <property type="match status" value="2"/>
</dbReference>
<dbReference type="GO" id="GO:0005524">
    <property type="term" value="F:ATP binding"/>
    <property type="evidence" value="ECO:0007669"/>
    <property type="project" value="InterPro"/>
</dbReference>
<dbReference type="SMART" id="SM00487">
    <property type="entry name" value="DEXDc"/>
    <property type="match status" value="1"/>
</dbReference>